<dbReference type="AlphaFoldDB" id="A0A5R9E8E5"/>
<protein>
    <submittedName>
        <fullName evidence="2">Uncharacterized protein</fullName>
    </submittedName>
</protein>
<name>A0A5R9E8E5_9ACTN</name>
<dbReference type="Proteomes" id="UP000305921">
    <property type="component" value="Unassembled WGS sequence"/>
</dbReference>
<evidence type="ECO:0000256" key="1">
    <source>
        <dbReference type="SAM" id="MobiDB-lite"/>
    </source>
</evidence>
<gene>
    <name evidence="2" type="ORF">FEF34_28355</name>
</gene>
<organism evidence="2 3">
    <name type="scientific">Streptomyces marianii</name>
    <dbReference type="NCBI Taxonomy" id="1817406"/>
    <lineage>
        <taxon>Bacteria</taxon>
        <taxon>Bacillati</taxon>
        <taxon>Actinomycetota</taxon>
        <taxon>Actinomycetes</taxon>
        <taxon>Kitasatosporales</taxon>
        <taxon>Streptomycetaceae</taxon>
        <taxon>Streptomyces</taxon>
    </lineage>
</organism>
<feature type="region of interest" description="Disordered" evidence="1">
    <location>
        <begin position="1"/>
        <end position="62"/>
    </location>
</feature>
<keyword evidence="3" id="KW-1185">Reference proteome</keyword>
<accession>A0A5R9E8E5</accession>
<comment type="caution">
    <text evidence="2">The sequence shown here is derived from an EMBL/GenBank/DDBJ whole genome shotgun (WGS) entry which is preliminary data.</text>
</comment>
<reference evidence="2 3" key="1">
    <citation type="submission" date="2019-05" db="EMBL/GenBank/DDBJ databases">
        <title>Streptomyces marianii sp. nov., a novel marine actinomycete from southern coast of India.</title>
        <authorList>
            <person name="Iniyan A.M."/>
            <person name="Wink J."/>
            <person name="Ramprasad E."/>
            <person name="Ramana C.V."/>
            <person name="Bunk B."/>
            <person name="Sproer C."/>
            <person name="Joseph F.-J.R.S."/>
            <person name="Vincent S.G.P."/>
        </authorList>
    </citation>
    <scope>NUCLEOTIDE SEQUENCE [LARGE SCALE GENOMIC DNA]</scope>
    <source>
        <strain evidence="2 3">ICN19</strain>
    </source>
</reference>
<feature type="compositionally biased region" description="Gly residues" evidence="1">
    <location>
        <begin position="15"/>
        <end position="37"/>
    </location>
</feature>
<proteinExistence type="predicted"/>
<evidence type="ECO:0000313" key="2">
    <source>
        <dbReference type="EMBL" id="TLQ46370.1"/>
    </source>
</evidence>
<sequence length="62" mass="6159">MEAGAGRASECRGAGEPGCRGAGVPGSRGVGEPGGPGCAERVRGRSPGGRRPRAVSPSVEWR</sequence>
<evidence type="ECO:0000313" key="3">
    <source>
        <dbReference type="Proteomes" id="UP000305921"/>
    </source>
</evidence>
<dbReference type="EMBL" id="VAWE01000001">
    <property type="protein sequence ID" value="TLQ46370.1"/>
    <property type="molecule type" value="Genomic_DNA"/>
</dbReference>